<feature type="transmembrane region" description="Helical" evidence="2">
    <location>
        <begin position="40"/>
        <end position="59"/>
    </location>
</feature>
<keyword evidence="4" id="KW-1185">Reference proteome</keyword>
<evidence type="ECO:0000313" key="4">
    <source>
        <dbReference type="Proteomes" id="UP000321204"/>
    </source>
</evidence>
<evidence type="ECO:0000313" key="3">
    <source>
        <dbReference type="EMBL" id="QEC57676.1"/>
    </source>
</evidence>
<evidence type="ECO:0000256" key="2">
    <source>
        <dbReference type="SAM" id="Phobius"/>
    </source>
</evidence>
<keyword evidence="2" id="KW-0472">Membrane</keyword>
<dbReference type="KEGG" id="fgg:FSB75_17795"/>
<dbReference type="OrthoDB" id="1098162at2"/>
<feature type="transmembrane region" description="Helical" evidence="2">
    <location>
        <begin position="96"/>
        <end position="119"/>
    </location>
</feature>
<reference evidence="3 4" key="1">
    <citation type="journal article" date="2015" name="Int. J. Syst. Evol. Microbiol.">
        <title>Flavisolibacter ginsenosidimutans sp. nov., with ginsenoside-converting activity isolated from soil used for cultivating ginseng.</title>
        <authorList>
            <person name="Zhao Y."/>
            <person name="Liu Q."/>
            <person name="Kang M.S."/>
            <person name="Jin F."/>
            <person name="Yu H."/>
            <person name="Im W.T."/>
        </authorList>
    </citation>
    <scope>NUCLEOTIDE SEQUENCE [LARGE SCALE GENOMIC DNA]</scope>
    <source>
        <strain evidence="3 4">Gsoil 636</strain>
    </source>
</reference>
<evidence type="ECO:0000256" key="1">
    <source>
        <dbReference type="SAM" id="MobiDB-lite"/>
    </source>
</evidence>
<organism evidence="3 4">
    <name type="scientific">Flavisolibacter ginsenosidimutans</name>
    <dbReference type="NCBI Taxonomy" id="661481"/>
    <lineage>
        <taxon>Bacteria</taxon>
        <taxon>Pseudomonadati</taxon>
        <taxon>Bacteroidota</taxon>
        <taxon>Chitinophagia</taxon>
        <taxon>Chitinophagales</taxon>
        <taxon>Chitinophagaceae</taxon>
        <taxon>Flavisolibacter</taxon>
    </lineage>
</organism>
<dbReference type="AlphaFoldDB" id="A0A5B8UMK2"/>
<feature type="region of interest" description="Disordered" evidence="1">
    <location>
        <begin position="142"/>
        <end position="171"/>
    </location>
</feature>
<dbReference type="Proteomes" id="UP000321204">
    <property type="component" value="Chromosome"/>
</dbReference>
<gene>
    <name evidence="3" type="ORF">FSB75_17795</name>
</gene>
<sequence>MNFQTMSKQRKMILIAAAVGVISMFLPWVSFLGFSVSGMHGSGIFVFLCFVAAGALVLMGDQTTSLNQTNWMIALIAGGVAALIMVINFFDAASSGLLGIGFYGALIASLAIIAFAFMFRTAGASLQSGFDSLKGDLERKMHSTNTTTTNVTGTTTTVSKPTTDEPTRPTA</sequence>
<feature type="transmembrane region" description="Helical" evidence="2">
    <location>
        <begin position="71"/>
        <end position="90"/>
    </location>
</feature>
<feature type="transmembrane region" description="Helical" evidence="2">
    <location>
        <begin position="12"/>
        <end position="34"/>
    </location>
</feature>
<accession>A0A5B8UMK2</accession>
<name>A0A5B8UMK2_9BACT</name>
<dbReference type="RefSeq" id="WP_146790248.1">
    <property type="nucleotide sequence ID" value="NZ_BAABIO010000003.1"/>
</dbReference>
<keyword evidence="2" id="KW-0812">Transmembrane</keyword>
<feature type="compositionally biased region" description="Low complexity" evidence="1">
    <location>
        <begin position="143"/>
        <end position="161"/>
    </location>
</feature>
<protein>
    <submittedName>
        <fullName evidence="3">Uncharacterized protein</fullName>
    </submittedName>
</protein>
<proteinExistence type="predicted"/>
<keyword evidence="2" id="KW-1133">Transmembrane helix</keyword>
<dbReference type="EMBL" id="CP042433">
    <property type="protein sequence ID" value="QEC57676.1"/>
    <property type="molecule type" value="Genomic_DNA"/>
</dbReference>
<feature type="compositionally biased region" description="Basic and acidic residues" evidence="1">
    <location>
        <begin position="162"/>
        <end position="171"/>
    </location>
</feature>